<organism evidence="1 2">
    <name type="scientific">Neobacillus ginsengisoli</name>
    <dbReference type="NCBI Taxonomy" id="904295"/>
    <lineage>
        <taxon>Bacteria</taxon>
        <taxon>Bacillati</taxon>
        <taxon>Bacillota</taxon>
        <taxon>Bacilli</taxon>
        <taxon>Bacillales</taxon>
        <taxon>Bacillaceae</taxon>
        <taxon>Neobacillus</taxon>
    </lineage>
</organism>
<gene>
    <name evidence="1" type="ORF">J2S10_002730</name>
</gene>
<proteinExistence type="predicted"/>
<reference evidence="1 2" key="1">
    <citation type="submission" date="2023-07" db="EMBL/GenBank/DDBJ databases">
        <title>Genomic Encyclopedia of Type Strains, Phase IV (KMG-IV): sequencing the most valuable type-strain genomes for metagenomic binning, comparative biology and taxonomic classification.</title>
        <authorList>
            <person name="Goeker M."/>
        </authorList>
    </citation>
    <scope>NUCLEOTIDE SEQUENCE [LARGE SCALE GENOMIC DNA]</scope>
    <source>
        <strain evidence="1 2">DSM 27594</strain>
    </source>
</reference>
<keyword evidence="1" id="KW-0966">Cell projection</keyword>
<name>A0ABT9XVG4_9BACI</name>
<evidence type="ECO:0000313" key="2">
    <source>
        <dbReference type="Proteomes" id="UP001224122"/>
    </source>
</evidence>
<dbReference type="EMBL" id="JAUSTW010000004">
    <property type="protein sequence ID" value="MDQ0199548.1"/>
    <property type="molecule type" value="Genomic_DNA"/>
</dbReference>
<protein>
    <submittedName>
        <fullName evidence="1">Flagellar biogenesis protein FliO</fullName>
    </submittedName>
</protein>
<sequence>MGNNRSLQVVLIGQTIYIIGVGETISLIRSISQGEEYQHLLESYENQAEGLSSKWIPQDPKKMWNSVFRKHIEKMQKENGGE</sequence>
<keyword evidence="2" id="KW-1185">Reference proteome</keyword>
<accession>A0ABT9XVG4</accession>
<comment type="caution">
    <text evidence="1">The sequence shown here is derived from an EMBL/GenBank/DDBJ whole genome shotgun (WGS) entry which is preliminary data.</text>
</comment>
<evidence type="ECO:0000313" key="1">
    <source>
        <dbReference type="EMBL" id="MDQ0199548.1"/>
    </source>
</evidence>
<keyword evidence="1" id="KW-0969">Cilium</keyword>
<dbReference type="Proteomes" id="UP001224122">
    <property type="component" value="Unassembled WGS sequence"/>
</dbReference>
<keyword evidence="1" id="KW-0282">Flagellum</keyword>